<keyword evidence="2 8" id="KW-0812">Transmembrane</keyword>
<feature type="region of interest" description="Disordered" evidence="7">
    <location>
        <begin position="361"/>
        <end position="382"/>
    </location>
</feature>
<dbReference type="KEGG" id="ahb:bsdtb5_26700"/>
<organism evidence="10 11">
    <name type="scientific">Anaeromicropila herbilytica</name>
    <dbReference type="NCBI Taxonomy" id="2785025"/>
    <lineage>
        <taxon>Bacteria</taxon>
        <taxon>Bacillati</taxon>
        <taxon>Bacillota</taxon>
        <taxon>Clostridia</taxon>
        <taxon>Lachnospirales</taxon>
        <taxon>Lachnospiraceae</taxon>
        <taxon>Anaeromicropila</taxon>
    </lineage>
</organism>
<dbReference type="Gene3D" id="1.20.1560.10">
    <property type="entry name" value="ABC transporter type 1, transmembrane domain"/>
    <property type="match status" value="1"/>
</dbReference>
<evidence type="ECO:0000256" key="7">
    <source>
        <dbReference type="SAM" id="MobiDB-lite"/>
    </source>
</evidence>
<dbReference type="PROSITE" id="PS00211">
    <property type="entry name" value="ABC_TRANSPORTER_1"/>
    <property type="match status" value="1"/>
</dbReference>
<dbReference type="GO" id="GO:0005886">
    <property type="term" value="C:plasma membrane"/>
    <property type="evidence" value="ECO:0007669"/>
    <property type="project" value="UniProtKB-SubCell"/>
</dbReference>
<comment type="subcellular location">
    <subcellularLocation>
        <location evidence="1">Cell membrane</location>
        <topology evidence="1">Multi-pass membrane protein</topology>
    </subcellularLocation>
</comment>
<dbReference type="InterPro" id="IPR036640">
    <property type="entry name" value="ABC1_TM_sf"/>
</dbReference>
<feature type="compositionally biased region" description="Basic and acidic residues" evidence="7">
    <location>
        <begin position="366"/>
        <end position="379"/>
    </location>
</feature>
<dbReference type="SMART" id="SM00382">
    <property type="entry name" value="AAA"/>
    <property type="match status" value="1"/>
</dbReference>
<keyword evidence="3" id="KW-0547">Nucleotide-binding</keyword>
<dbReference type="AlphaFoldDB" id="A0A7R7ELW7"/>
<dbReference type="InterPro" id="IPR003439">
    <property type="entry name" value="ABC_transporter-like_ATP-bd"/>
</dbReference>
<sequence length="651" mass="74725">MKRKEEEEDKNKKNYGMLTNMIYVMKGTFKYQKPLIPFLFFDAVVQTAMAFIWLVIPKLVIDQIMGNGSISSLLKVVLIASVIELFFLAFHQYVQTQMWWRFIYARMEFIMQRMRKALTMNYEKLENPKALDYMGKAERATGGNMNGIEGMMHSANDLFISVAKIITSAAVMFTLNPAMIILMILLSLVHYILIDVTKRRDKELCWDKLAPDFRKIYYLDQTTKNFEYAKDIRLFGMKDWLLGKQTEIHKKAHAKIVASKNRWLKCGILNQILGAIQDGILYAWLIYAVLYQGLTIANFTLYLGTVITFIKTLSQVLDNIAETRKQSLEVNDYRTFLELEEDAMEDNRTVYDREANKVKACNTSSDNDRQREKTKDKKTNSKVNTYRKLPMTDRYEFTFEHVSFQYLGQENYALNDVDLTLKSGKKLAVVGLNGAGKTTFIKLLCRLYEPTTGRILLNGVDIREYDRKEYYTIFAPVFQNVECFAFPIAENVSMKSPALTDCTKAEKTLILAGLEEKISSLEKGVKTELLKVLHDDGIDLSGGEKQKLALARALYKDAKVVVLDEPTAALDALAEYKQYMDFDKLIGGKTAVYISHRLSSTRFCDAIAMFADGKIVEYGTHEELLKSNGAYANMYEVQAQYYQEKEVVFDA</sequence>
<gene>
    <name evidence="10" type="ORF">bsdtb5_26700</name>
</gene>
<proteinExistence type="predicted"/>
<feature type="transmembrane region" description="Helical" evidence="8">
    <location>
        <begin position="178"/>
        <end position="194"/>
    </location>
</feature>
<evidence type="ECO:0000313" key="11">
    <source>
        <dbReference type="Proteomes" id="UP000595897"/>
    </source>
</evidence>
<feature type="transmembrane region" description="Helical" evidence="8">
    <location>
        <begin position="35"/>
        <end position="56"/>
    </location>
</feature>
<evidence type="ECO:0000256" key="2">
    <source>
        <dbReference type="ARBA" id="ARBA00022692"/>
    </source>
</evidence>
<evidence type="ECO:0000256" key="4">
    <source>
        <dbReference type="ARBA" id="ARBA00022840"/>
    </source>
</evidence>
<dbReference type="SUPFAM" id="SSF52540">
    <property type="entry name" value="P-loop containing nucleoside triphosphate hydrolases"/>
    <property type="match status" value="1"/>
</dbReference>
<dbReference type="InterPro" id="IPR039421">
    <property type="entry name" value="Type_1_exporter"/>
</dbReference>
<dbReference type="RefSeq" id="WP_271712498.1">
    <property type="nucleotide sequence ID" value="NZ_AP024169.1"/>
</dbReference>
<evidence type="ECO:0000259" key="9">
    <source>
        <dbReference type="PROSITE" id="PS50893"/>
    </source>
</evidence>
<dbReference type="PANTHER" id="PTHR43394:SF1">
    <property type="entry name" value="ATP-BINDING CASSETTE SUB-FAMILY B MEMBER 10, MITOCHONDRIAL"/>
    <property type="match status" value="1"/>
</dbReference>
<accession>A0A7R7ELW7</accession>
<name>A0A7R7ELW7_9FIRM</name>
<evidence type="ECO:0000313" key="10">
    <source>
        <dbReference type="EMBL" id="BCN31375.1"/>
    </source>
</evidence>
<dbReference type="Pfam" id="PF00005">
    <property type="entry name" value="ABC_tran"/>
    <property type="match status" value="1"/>
</dbReference>
<keyword evidence="5 8" id="KW-1133">Transmembrane helix</keyword>
<dbReference type="InterPro" id="IPR027417">
    <property type="entry name" value="P-loop_NTPase"/>
</dbReference>
<feature type="transmembrane region" description="Helical" evidence="8">
    <location>
        <begin position="76"/>
        <end position="94"/>
    </location>
</feature>
<dbReference type="PROSITE" id="PS50893">
    <property type="entry name" value="ABC_TRANSPORTER_2"/>
    <property type="match status" value="1"/>
</dbReference>
<dbReference type="InterPro" id="IPR003593">
    <property type="entry name" value="AAA+_ATPase"/>
</dbReference>
<evidence type="ECO:0000256" key="1">
    <source>
        <dbReference type="ARBA" id="ARBA00004651"/>
    </source>
</evidence>
<dbReference type="PANTHER" id="PTHR43394">
    <property type="entry name" value="ATP-DEPENDENT PERMEASE MDL1, MITOCHONDRIAL"/>
    <property type="match status" value="1"/>
</dbReference>
<keyword evidence="6 8" id="KW-0472">Membrane</keyword>
<evidence type="ECO:0000256" key="3">
    <source>
        <dbReference type="ARBA" id="ARBA00022741"/>
    </source>
</evidence>
<evidence type="ECO:0000256" key="6">
    <source>
        <dbReference type="ARBA" id="ARBA00023136"/>
    </source>
</evidence>
<reference evidence="10 11" key="1">
    <citation type="submission" date="2020-11" db="EMBL/GenBank/DDBJ databases">
        <title>Draft genome sequencing of a Lachnospiraceae strain isolated from anoxic soil subjected to BSD treatment.</title>
        <authorList>
            <person name="Uek A."/>
            <person name="Tonouchi A."/>
        </authorList>
    </citation>
    <scope>NUCLEOTIDE SEQUENCE [LARGE SCALE GENOMIC DNA]</scope>
    <source>
        <strain evidence="10 11">TB5</strain>
    </source>
</reference>
<dbReference type="Gene3D" id="3.40.50.300">
    <property type="entry name" value="P-loop containing nucleotide triphosphate hydrolases"/>
    <property type="match status" value="1"/>
</dbReference>
<evidence type="ECO:0000256" key="8">
    <source>
        <dbReference type="SAM" id="Phobius"/>
    </source>
</evidence>
<dbReference type="Proteomes" id="UP000595897">
    <property type="component" value="Chromosome"/>
</dbReference>
<keyword evidence="11" id="KW-1185">Reference proteome</keyword>
<feature type="domain" description="ABC transporter" evidence="9">
    <location>
        <begin position="397"/>
        <end position="637"/>
    </location>
</feature>
<dbReference type="GO" id="GO:0016887">
    <property type="term" value="F:ATP hydrolysis activity"/>
    <property type="evidence" value="ECO:0007669"/>
    <property type="project" value="InterPro"/>
</dbReference>
<dbReference type="GO" id="GO:0005524">
    <property type="term" value="F:ATP binding"/>
    <property type="evidence" value="ECO:0007669"/>
    <property type="project" value="UniProtKB-KW"/>
</dbReference>
<dbReference type="GO" id="GO:0015421">
    <property type="term" value="F:ABC-type oligopeptide transporter activity"/>
    <property type="evidence" value="ECO:0007669"/>
    <property type="project" value="TreeGrafter"/>
</dbReference>
<dbReference type="EMBL" id="AP024169">
    <property type="protein sequence ID" value="BCN31375.1"/>
    <property type="molecule type" value="Genomic_DNA"/>
</dbReference>
<evidence type="ECO:0000256" key="5">
    <source>
        <dbReference type="ARBA" id="ARBA00022989"/>
    </source>
</evidence>
<protein>
    <submittedName>
        <fullName evidence="10">ABC transporter ATP-binding protein</fullName>
    </submittedName>
</protein>
<keyword evidence="4 10" id="KW-0067">ATP-binding</keyword>
<dbReference type="InterPro" id="IPR017871">
    <property type="entry name" value="ABC_transporter-like_CS"/>
</dbReference>
<dbReference type="SUPFAM" id="SSF90123">
    <property type="entry name" value="ABC transporter transmembrane region"/>
    <property type="match status" value="1"/>
</dbReference>